<evidence type="ECO:0000256" key="5">
    <source>
        <dbReference type="ARBA" id="ARBA00022958"/>
    </source>
</evidence>
<feature type="transmembrane region" description="Helical" evidence="11">
    <location>
        <begin position="166"/>
        <end position="187"/>
    </location>
</feature>
<protein>
    <recommendedName>
        <fullName evidence="17">Cation/H(+) antiporter 15</fullName>
    </recommendedName>
</protein>
<evidence type="ECO:0000259" key="13">
    <source>
        <dbReference type="Pfam" id="PF23256"/>
    </source>
</evidence>
<feature type="region of interest" description="Disordered" evidence="10">
    <location>
        <begin position="796"/>
        <end position="827"/>
    </location>
</feature>
<comment type="subcellular location">
    <subcellularLocation>
        <location evidence="1">Membrane</location>
        <topology evidence="1">Multi-pass membrane protein</topology>
    </subcellularLocation>
</comment>
<dbReference type="InterPro" id="IPR057291">
    <property type="entry name" value="CHX17_2nd"/>
</dbReference>
<comment type="similarity">
    <text evidence="9">Belongs to the monovalent cation:proton antiporter 2 (CPA2) transporter (TC 2.A.37) family. CHX (TC 2.A.37.4) subfamily.</text>
</comment>
<evidence type="ECO:0000313" key="16">
    <source>
        <dbReference type="Proteomes" id="UP001187471"/>
    </source>
</evidence>
<evidence type="ECO:0000256" key="1">
    <source>
        <dbReference type="ARBA" id="ARBA00004141"/>
    </source>
</evidence>
<organism evidence="15 16">
    <name type="scientific">Escallonia rubra</name>
    <dbReference type="NCBI Taxonomy" id="112253"/>
    <lineage>
        <taxon>Eukaryota</taxon>
        <taxon>Viridiplantae</taxon>
        <taxon>Streptophyta</taxon>
        <taxon>Embryophyta</taxon>
        <taxon>Tracheophyta</taxon>
        <taxon>Spermatophyta</taxon>
        <taxon>Magnoliopsida</taxon>
        <taxon>eudicotyledons</taxon>
        <taxon>Gunneridae</taxon>
        <taxon>Pentapetalae</taxon>
        <taxon>asterids</taxon>
        <taxon>campanulids</taxon>
        <taxon>Escalloniales</taxon>
        <taxon>Escalloniaceae</taxon>
        <taxon>Escallonia</taxon>
    </lineage>
</organism>
<keyword evidence="6 11" id="KW-1133">Transmembrane helix</keyword>
<dbReference type="Pfam" id="PF23256">
    <property type="entry name" value="CHX17_2nd"/>
    <property type="match status" value="1"/>
</dbReference>
<keyword evidence="3" id="KW-0633">Potassium transport</keyword>
<feature type="region of interest" description="Disordered" evidence="10">
    <location>
        <begin position="671"/>
        <end position="692"/>
    </location>
</feature>
<evidence type="ECO:0000256" key="2">
    <source>
        <dbReference type="ARBA" id="ARBA00022448"/>
    </source>
</evidence>
<evidence type="ECO:0008006" key="17">
    <source>
        <dbReference type="Google" id="ProtNLM"/>
    </source>
</evidence>
<feature type="transmembrane region" description="Helical" evidence="11">
    <location>
        <begin position="411"/>
        <end position="433"/>
    </location>
</feature>
<dbReference type="InterPro" id="IPR006153">
    <property type="entry name" value="Cation/H_exchanger_TM"/>
</dbReference>
<accession>A0AA88QXQ7</accession>
<dbReference type="GO" id="GO:0012505">
    <property type="term" value="C:endomembrane system"/>
    <property type="evidence" value="ECO:0007669"/>
    <property type="project" value="TreeGrafter"/>
</dbReference>
<dbReference type="Pfam" id="PF00999">
    <property type="entry name" value="Na_H_Exchanger"/>
    <property type="match status" value="1"/>
</dbReference>
<evidence type="ECO:0000256" key="4">
    <source>
        <dbReference type="ARBA" id="ARBA00022692"/>
    </source>
</evidence>
<evidence type="ECO:0000259" key="12">
    <source>
        <dbReference type="Pfam" id="PF00999"/>
    </source>
</evidence>
<feature type="domain" description="Cation/H(+) antiporter C-terminal" evidence="14">
    <location>
        <begin position="629"/>
        <end position="794"/>
    </location>
</feature>
<dbReference type="EMBL" id="JAVXUO010002590">
    <property type="protein sequence ID" value="KAK2971330.1"/>
    <property type="molecule type" value="Genomic_DNA"/>
</dbReference>
<feature type="transmembrane region" description="Helical" evidence="11">
    <location>
        <begin position="104"/>
        <end position="125"/>
    </location>
</feature>
<reference evidence="15" key="1">
    <citation type="submission" date="2022-12" db="EMBL/GenBank/DDBJ databases">
        <title>Draft genome assemblies for two species of Escallonia (Escalloniales).</title>
        <authorList>
            <person name="Chanderbali A."/>
            <person name="Dervinis C."/>
            <person name="Anghel I."/>
            <person name="Soltis D."/>
            <person name="Soltis P."/>
            <person name="Zapata F."/>
        </authorList>
    </citation>
    <scope>NUCLEOTIDE SEQUENCE</scope>
    <source>
        <strain evidence="15">UCBG92.1500</strain>
        <tissue evidence="15">Leaf</tissue>
    </source>
</reference>
<evidence type="ECO:0000256" key="3">
    <source>
        <dbReference type="ARBA" id="ARBA00022538"/>
    </source>
</evidence>
<dbReference type="Gene3D" id="3.40.50.12370">
    <property type="match status" value="1"/>
</dbReference>
<feature type="domain" description="Cation/H(+) antiporter central" evidence="13">
    <location>
        <begin position="486"/>
        <end position="623"/>
    </location>
</feature>
<evidence type="ECO:0000256" key="7">
    <source>
        <dbReference type="ARBA" id="ARBA00023065"/>
    </source>
</evidence>
<feature type="transmembrane region" description="Helical" evidence="11">
    <location>
        <begin position="37"/>
        <end position="56"/>
    </location>
</feature>
<keyword evidence="16" id="KW-1185">Reference proteome</keyword>
<dbReference type="Gene3D" id="1.20.1530.20">
    <property type="match status" value="1"/>
</dbReference>
<dbReference type="GO" id="GO:0006885">
    <property type="term" value="P:regulation of pH"/>
    <property type="evidence" value="ECO:0007669"/>
    <property type="project" value="TreeGrafter"/>
</dbReference>
<evidence type="ECO:0000256" key="10">
    <source>
        <dbReference type="SAM" id="MobiDB-lite"/>
    </source>
</evidence>
<evidence type="ECO:0000256" key="8">
    <source>
        <dbReference type="ARBA" id="ARBA00023136"/>
    </source>
</evidence>
<feature type="transmembrane region" description="Helical" evidence="11">
    <location>
        <begin position="132"/>
        <end position="154"/>
    </location>
</feature>
<name>A0AA88QXQ7_9ASTE</name>
<dbReference type="InterPro" id="IPR050794">
    <property type="entry name" value="CPA2_transporter"/>
</dbReference>
<proteinExistence type="inferred from homology"/>
<feature type="compositionally biased region" description="Polar residues" evidence="10">
    <location>
        <begin position="807"/>
        <end position="821"/>
    </location>
</feature>
<dbReference type="InterPro" id="IPR038770">
    <property type="entry name" value="Na+/solute_symporter_sf"/>
</dbReference>
<dbReference type="AlphaFoldDB" id="A0AA88QXQ7"/>
<dbReference type="PANTHER" id="PTHR32468">
    <property type="entry name" value="CATION/H + ANTIPORTER"/>
    <property type="match status" value="1"/>
</dbReference>
<feature type="transmembrane region" description="Helical" evidence="11">
    <location>
        <begin position="265"/>
        <end position="284"/>
    </location>
</feature>
<keyword evidence="5" id="KW-0630">Potassium</keyword>
<evidence type="ECO:0000256" key="6">
    <source>
        <dbReference type="ARBA" id="ARBA00022989"/>
    </source>
</evidence>
<dbReference type="GO" id="GO:0016020">
    <property type="term" value="C:membrane"/>
    <property type="evidence" value="ECO:0007669"/>
    <property type="project" value="UniProtKB-SubCell"/>
</dbReference>
<dbReference type="GO" id="GO:0006813">
    <property type="term" value="P:potassium ion transport"/>
    <property type="evidence" value="ECO:0007669"/>
    <property type="project" value="UniProtKB-KW"/>
</dbReference>
<dbReference type="GO" id="GO:0015297">
    <property type="term" value="F:antiporter activity"/>
    <property type="evidence" value="ECO:0007669"/>
    <property type="project" value="InterPro"/>
</dbReference>
<evidence type="ECO:0000256" key="9">
    <source>
        <dbReference type="ARBA" id="ARBA00038341"/>
    </source>
</evidence>
<evidence type="ECO:0000256" key="11">
    <source>
        <dbReference type="SAM" id="Phobius"/>
    </source>
</evidence>
<feature type="transmembrane region" description="Helical" evidence="11">
    <location>
        <begin position="319"/>
        <end position="338"/>
    </location>
</feature>
<dbReference type="InterPro" id="IPR057290">
    <property type="entry name" value="CHX17_C"/>
</dbReference>
<evidence type="ECO:0000313" key="15">
    <source>
        <dbReference type="EMBL" id="KAK2971330.1"/>
    </source>
</evidence>
<dbReference type="Proteomes" id="UP001187471">
    <property type="component" value="Unassembled WGS sequence"/>
</dbReference>
<sequence length="827" mass="91210">MSNTSAAYVANNETIVCYAPQMVTSKGVWLGDNPFKFSLPVFILQLLLIVATSRLLHFFLKPFRQPRVVSEVLGGFILGPSVLGRSKFGEIVFPLRSVMVLDTMANVGLLYFLFLIGVETDISIVQHVGRKALVIALAGMLFPFIISVSSSFIIHKELTTIERSSYILFFVVALSVTAFPVLVRILAELKLLKMKIGRLAMSAALISDLCGWFILAFAIALSDKETFEWTSIWVLLSSTLFVIFCIFVVQPAVKWLIRQTPGGDTFNEFSICVILSGVMISGFITETIGIHAVFGAIIYGLVIPNGPLGITLIEKLEDFVTGILLPLFFASTGLKTKISIMVGVYNWALLILVIFLACAGKVLGTLLVALFYKMPLREAVTLGFLMNTKGLIEMIVLNVAKKQNVLDERLFTIMVIAAVAMTGLITPIVTIIYRPARTSVPYKWRAIQSTKPDAELRVLVCIHSPRNVPTIINLLEASHPTKNSPLCIYVLHLIELTDRASAMLIVRGTQESGRPAVSPMQAQSNHVIKSFKNFMQHNSCVSVHPLTAISYYSTMHQDICNMAEDKRVTFIVIPFHKQQMVDGEMASMNPEFRILNQNVLANAPCSVGILVDRGLSGSTDLAANQLSHHIAVLFFGGPDDREALSYASRMAEHPGNSLCVVRFLPGKNSAKLKSEPSLAPTNPKTLKEQTDSRREKLLDNDLIKDFRIKAKNDESLVYIERLVNNGEETVEAVRSVDDIHDLFIVGRGQGIFSHLTAGLTDWSECPELGTIGDLLASSDFSAKVSVLVVQQYTASGVQEEETGIPDSPSQQDKQYITNQVNQDHRPQ</sequence>
<feature type="transmembrane region" description="Helical" evidence="11">
    <location>
        <begin position="199"/>
        <end position="220"/>
    </location>
</feature>
<comment type="caution">
    <text evidence="15">The sequence shown here is derived from an EMBL/GenBank/DDBJ whole genome shotgun (WGS) entry which is preliminary data.</text>
</comment>
<feature type="domain" description="Cation/H+ exchanger transmembrane" evidence="12">
    <location>
        <begin position="50"/>
        <end position="429"/>
    </location>
</feature>
<feature type="transmembrane region" description="Helical" evidence="11">
    <location>
        <begin position="232"/>
        <end position="253"/>
    </location>
</feature>
<keyword evidence="7" id="KW-0406">Ion transport</keyword>
<feature type="transmembrane region" description="Helical" evidence="11">
    <location>
        <begin position="344"/>
        <end position="372"/>
    </location>
</feature>
<dbReference type="GO" id="GO:1902600">
    <property type="term" value="P:proton transmembrane transport"/>
    <property type="evidence" value="ECO:0007669"/>
    <property type="project" value="InterPro"/>
</dbReference>
<keyword evidence="8 11" id="KW-0472">Membrane</keyword>
<feature type="transmembrane region" description="Helical" evidence="11">
    <location>
        <begin position="290"/>
        <end position="312"/>
    </location>
</feature>
<evidence type="ECO:0000259" key="14">
    <source>
        <dbReference type="Pfam" id="PF23259"/>
    </source>
</evidence>
<feature type="transmembrane region" description="Helical" evidence="11">
    <location>
        <begin position="68"/>
        <end position="84"/>
    </location>
</feature>
<dbReference type="PANTHER" id="PTHR32468:SF26">
    <property type="entry name" value="CATION_H(+) ANTIPORTER 15"/>
    <property type="match status" value="1"/>
</dbReference>
<keyword evidence="4 11" id="KW-0812">Transmembrane</keyword>
<dbReference type="Pfam" id="PF23259">
    <property type="entry name" value="CHX17_C"/>
    <property type="match status" value="1"/>
</dbReference>
<gene>
    <name evidence="15" type="ORF">RJ640_013431</name>
</gene>
<keyword evidence="2" id="KW-0813">Transport</keyword>